<keyword evidence="1" id="KW-1185">Reference proteome</keyword>
<accession>A0A915JC86</accession>
<dbReference type="Proteomes" id="UP000887565">
    <property type="component" value="Unplaced"/>
</dbReference>
<dbReference type="WBParaSite" id="nRc.2.0.1.t23772-RA">
    <property type="protein sequence ID" value="nRc.2.0.1.t23772-RA"/>
    <property type="gene ID" value="nRc.2.0.1.g23772"/>
</dbReference>
<name>A0A915JC86_ROMCU</name>
<protein>
    <submittedName>
        <fullName evidence="2">Uncharacterized protein</fullName>
    </submittedName>
</protein>
<dbReference type="AlphaFoldDB" id="A0A915JC86"/>
<evidence type="ECO:0000313" key="1">
    <source>
        <dbReference type="Proteomes" id="UP000887565"/>
    </source>
</evidence>
<sequence length="88" mass="10756">MEMFEIKASRKYLFDEEVVEAETGKQAERPSLALRWQRASWPAGRRAHDRITWQKTYHQHRDCQMHLVVQRRHPCHIHLKQTDFYIKL</sequence>
<evidence type="ECO:0000313" key="2">
    <source>
        <dbReference type="WBParaSite" id="nRc.2.0.1.t23772-RA"/>
    </source>
</evidence>
<reference evidence="2" key="1">
    <citation type="submission" date="2022-11" db="UniProtKB">
        <authorList>
            <consortium name="WormBaseParasite"/>
        </authorList>
    </citation>
    <scope>IDENTIFICATION</scope>
</reference>
<proteinExistence type="predicted"/>
<organism evidence="1 2">
    <name type="scientific">Romanomermis culicivorax</name>
    <name type="common">Nematode worm</name>
    <dbReference type="NCBI Taxonomy" id="13658"/>
    <lineage>
        <taxon>Eukaryota</taxon>
        <taxon>Metazoa</taxon>
        <taxon>Ecdysozoa</taxon>
        <taxon>Nematoda</taxon>
        <taxon>Enoplea</taxon>
        <taxon>Dorylaimia</taxon>
        <taxon>Mermithida</taxon>
        <taxon>Mermithoidea</taxon>
        <taxon>Mermithidae</taxon>
        <taxon>Romanomermis</taxon>
    </lineage>
</organism>